<accession>A0A9D4A7Y1</accession>
<sequence length="74" mass="8308">MKNLGEALPILRSNLVHHAQVTVDPFNISQVNFNYLQKVISETLKFNVYNLMVKIGKSSRANGGNWPTSSFLES</sequence>
<evidence type="ECO:0000313" key="1">
    <source>
        <dbReference type="EMBL" id="KAH1091975.1"/>
    </source>
</evidence>
<gene>
    <name evidence="1" type="ORF">J1N35_019232</name>
</gene>
<comment type="caution">
    <text evidence="1">The sequence shown here is derived from an EMBL/GenBank/DDBJ whole genome shotgun (WGS) entry which is preliminary data.</text>
</comment>
<name>A0A9D4A7Y1_9ROSI</name>
<keyword evidence="2" id="KW-1185">Reference proteome</keyword>
<evidence type="ECO:0000313" key="2">
    <source>
        <dbReference type="Proteomes" id="UP000828251"/>
    </source>
</evidence>
<organism evidence="1 2">
    <name type="scientific">Gossypium stocksii</name>
    <dbReference type="NCBI Taxonomy" id="47602"/>
    <lineage>
        <taxon>Eukaryota</taxon>
        <taxon>Viridiplantae</taxon>
        <taxon>Streptophyta</taxon>
        <taxon>Embryophyta</taxon>
        <taxon>Tracheophyta</taxon>
        <taxon>Spermatophyta</taxon>
        <taxon>Magnoliopsida</taxon>
        <taxon>eudicotyledons</taxon>
        <taxon>Gunneridae</taxon>
        <taxon>Pentapetalae</taxon>
        <taxon>rosids</taxon>
        <taxon>malvids</taxon>
        <taxon>Malvales</taxon>
        <taxon>Malvaceae</taxon>
        <taxon>Malvoideae</taxon>
        <taxon>Gossypium</taxon>
    </lineage>
</organism>
<dbReference type="EMBL" id="JAIQCV010000006">
    <property type="protein sequence ID" value="KAH1091975.1"/>
    <property type="molecule type" value="Genomic_DNA"/>
</dbReference>
<dbReference type="AlphaFoldDB" id="A0A9D4A7Y1"/>
<reference evidence="1 2" key="1">
    <citation type="journal article" date="2021" name="Plant Biotechnol. J.">
        <title>Multi-omics assisted identification of the key and species-specific regulatory components of drought-tolerant mechanisms in Gossypium stocksii.</title>
        <authorList>
            <person name="Yu D."/>
            <person name="Ke L."/>
            <person name="Zhang D."/>
            <person name="Wu Y."/>
            <person name="Sun Y."/>
            <person name="Mei J."/>
            <person name="Sun J."/>
            <person name="Sun Y."/>
        </authorList>
    </citation>
    <scope>NUCLEOTIDE SEQUENCE [LARGE SCALE GENOMIC DNA]</scope>
    <source>
        <strain evidence="2">cv. E1</strain>
        <tissue evidence="1">Leaf</tissue>
    </source>
</reference>
<protein>
    <submittedName>
        <fullName evidence="1">Uncharacterized protein</fullName>
    </submittedName>
</protein>
<dbReference type="Proteomes" id="UP000828251">
    <property type="component" value="Unassembled WGS sequence"/>
</dbReference>
<proteinExistence type="predicted"/>